<dbReference type="SUPFAM" id="SSF69203">
    <property type="entry name" value="Nucleoplasmin-like core domain"/>
    <property type="match status" value="1"/>
</dbReference>
<keyword evidence="10" id="KW-0539">Nucleus</keyword>
<dbReference type="GO" id="GO:0003682">
    <property type="term" value="F:chromatin binding"/>
    <property type="evidence" value="ECO:0007669"/>
    <property type="project" value="TreeGrafter"/>
</dbReference>
<dbReference type="GO" id="GO:0005813">
    <property type="term" value="C:centrosome"/>
    <property type="evidence" value="ECO:0007669"/>
    <property type="project" value="TreeGrafter"/>
</dbReference>
<dbReference type="Pfam" id="PF16276">
    <property type="entry name" value="NPM1-C"/>
    <property type="match status" value="1"/>
</dbReference>
<evidence type="ECO:0000256" key="10">
    <source>
        <dbReference type="ARBA" id="ARBA00023242"/>
    </source>
</evidence>
<dbReference type="GO" id="GO:0003723">
    <property type="term" value="F:RNA binding"/>
    <property type="evidence" value="ECO:0007669"/>
    <property type="project" value="UniProtKB-KW"/>
</dbReference>
<gene>
    <name evidence="14" type="primary">Npm1</name>
    <name evidence="14" type="ORF">GTO96_0006818</name>
</gene>
<feature type="non-terminal residue" evidence="14">
    <location>
        <position position="329"/>
    </location>
</feature>
<dbReference type="GO" id="GO:0042393">
    <property type="term" value="F:histone binding"/>
    <property type="evidence" value="ECO:0007669"/>
    <property type="project" value="TreeGrafter"/>
</dbReference>
<dbReference type="EMBL" id="JAATIS010009265">
    <property type="protein sequence ID" value="KAG2455655.1"/>
    <property type="molecule type" value="Genomic_DNA"/>
</dbReference>
<dbReference type="GO" id="GO:0000056">
    <property type="term" value="P:ribosomal small subunit export from nucleus"/>
    <property type="evidence" value="ECO:0007669"/>
    <property type="project" value="TreeGrafter"/>
</dbReference>
<comment type="similarity">
    <text evidence="4">Belongs to the nucleoplasmin family.</text>
</comment>
<dbReference type="AlphaFoldDB" id="A0A8X7WTE5"/>
<dbReference type="Pfam" id="PF03066">
    <property type="entry name" value="Nucleoplasmin"/>
    <property type="match status" value="1"/>
</dbReference>
<keyword evidence="8" id="KW-0694">RNA-binding</keyword>
<dbReference type="GO" id="GO:0005730">
    <property type="term" value="C:nucleolus"/>
    <property type="evidence" value="ECO:0007669"/>
    <property type="project" value="UniProtKB-SubCell"/>
</dbReference>
<dbReference type="GO" id="GO:0000055">
    <property type="term" value="P:ribosomal large subunit export from nucleus"/>
    <property type="evidence" value="ECO:0007669"/>
    <property type="project" value="TreeGrafter"/>
</dbReference>
<reference evidence="14 15" key="1">
    <citation type="journal article" date="2021" name="Cell">
        <title>Tracing the genetic footprints of vertebrate landing in non-teleost ray-finned fishes.</title>
        <authorList>
            <person name="Bi X."/>
            <person name="Wang K."/>
            <person name="Yang L."/>
            <person name="Pan H."/>
            <person name="Jiang H."/>
            <person name="Wei Q."/>
            <person name="Fang M."/>
            <person name="Yu H."/>
            <person name="Zhu C."/>
            <person name="Cai Y."/>
            <person name="He Y."/>
            <person name="Gan X."/>
            <person name="Zeng H."/>
            <person name="Yu D."/>
            <person name="Zhu Y."/>
            <person name="Jiang H."/>
            <person name="Qiu Q."/>
            <person name="Yang H."/>
            <person name="Zhang Y.E."/>
            <person name="Wang W."/>
            <person name="Zhu M."/>
            <person name="He S."/>
            <person name="Zhang G."/>
        </authorList>
    </citation>
    <scope>NUCLEOTIDE SEQUENCE [LARGE SCALE GENOMIC DNA]</scope>
    <source>
        <strain evidence="14">Bchr_013</strain>
    </source>
</reference>
<name>A0A8X7WTE5_POLSE</name>
<evidence type="ECO:0000259" key="12">
    <source>
        <dbReference type="Pfam" id="PF03066"/>
    </source>
</evidence>
<comment type="subcellular location">
    <subcellularLocation>
        <location evidence="1">Cytoplasm</location>
    </subcellularLocation>
    <subcellularLocation>
        <location evidence="2">Nucleus</location>
        <location evidence="2">Nucleolus</location>
    </subcellularLocation>
    <subcellularLocation>
        <location evidence="3">Nucleus</location>
        <location evidence="3">Nucleoplasm</location>
    </subcellularLocation>
</comment>
<feature type="non-terminal residue" evidence="14">
    <location>
        <position position="1"/>
    </location>
</feature>
<evidence type="ECO:0000256" key="2">
    <source>
        <dbReference type="ARBA" id="ARBA00004604"/>
    </source>
</evidence>
<dbReference type="GO" id="GO:0042274">
    <property type="term" value="P:ribosomal small subunit biogenesis"/>
    <property type="evidence" value="ECO:0007669"/>
    <property type="project" value="TreeGrafter"/>
</dbReference>
<dbReference type="GO" id="GO:0045944">
    <property type="term" value="P:positive regulation of transcription by RNA polymerase II"/>
    <property type="evidence" value="ECO:0007669"/>
    <property type="project" value="TreeGrafter"/>
</dbReference>
<evidence type="ECO:0000256" key="5">
    <source>
        <dbReference type="ARBA" id="ARBA00020749"/>
    </source>
</evidence>
<evidence type="ECO:0000313" key="15">
    <source>
        <dbReference type="Proteomes" id="UP000886611"/>
    </source>
</evidence>
<dbReference type="GO" id="GO:0042802">
    <property type="term" value="F:identical protein binding"/>
    <property type="evidence" value="ECO:0007669"/>
    <property type="project" value="UniProtKB-ARBA"/>
</dbReference>
<evidence type="ECO:0000256" key="6">
    <source>
        <dbReference type="ARBA" id="ARBA00022490"/>
    </source>
</evidence>
<dbReference type="InterPro" id="IPR036824">
    <property type="entry name" value="Nucleoplasmin_core_dom_sf"/>
</dbReference>
<evidence type="ECO:0000256" key="7">
    <source>
        <dbReference type="ARBA" id="ARBA00022553"/>
    </source>
</evidence>
<proteinExistence type="inferred from homology"/>
<dbReference type="Proteomes" id="UP000886611">
    <property type="component" value="Unassembled WGS sequence"/>
</dbReference>
<dbReference type="Gene3D" id="2.60.120.340">
    <property type="entry name" value="Nucleoplasmin core domain"/>
    <property type="match status" value="1"/>
</dbReference>
<dbReference type="GO" id="GO:1990904">
    <property type="term" value="C:ribonucleoprotein complex"/>
    <property type="evidence" value="ECO:0007669"/>
    <property type="project" value="TreeGrafter"/>
</dbReference>
<comment type="caution">
    <text evidence="14">The sequence shown here is derived from an EMBL/GenBank/DDBJ whole genome shotgun (WGS) entry which is preliminary data.</text>
</comment>
<dbReference type="GO" id="GO:0005737">
    <property type="term" value="C:cytoplasm"/>
    <property type="evidence" value="ECO:0007669"/>
    <property type="project" value="UniProtKB-SubCell"/>
</dbReference>
<feature type="region of interest" description="Disordered" evidence="11">
    <location>
        <begin position="232"/>
        <end position="274"/>
    </location>
</feature>
<keyword evidence="15" id="KW-1185">Reference proteome</keyword>
<evidence type="ECO:0000313" key="14">
    <source>
        <dbReference type="EMBL" id="KAG2455655.1"/>
    </source>
</evidence>
<dbReference type="InterPro" id="IPR032569">
    <property type="entry name" value="NPM1_C"/>
</dbReference>
<dbReference type="GO" id="GO:0042273">
    <property type="term" value="P:ribosomal large subunit biogenesis"/>
    <property type="evidence" value="ECO:0007669"/>
    <property type="project" value="TreeGrafter"/>
</dbReference>
<dbReference type="GO" id="GO:0005654">
    <property type="term" value="C:nucleoplasm"/>
    <property type="evidence" value="ECO:0007669"/>
    <property type="project" value="UniProtKB-SubCell"/>
</dbReference>
<feature type="compositionally biased region" description="Acidic residues" evidence="11">
    <location>
        <begin position="157"/>
        <end position="167"/>
    </location>
</feature>
<feature type="domain" description="Nucleoplasmin core" evidence="12">
    <location>
        <begin position="54"/>
        <end position="151"/>
    </location>
</feature>
<accession>A0A8X7WTE5</accession>
<dbReference type="Gene3D" id="1.10.10.2100">
    <property type="match status" value="1"/>
</dbReference>
<dbReference type="FunFam" id="2.60.120.340:FF:000007">
    <property type="entry name" value="Nucleophosmin 1a"/>
    <property type="match status" value="1"/>
</dbReference>
<keyword evidence="9" id="KW-0143">Chaperone</keyword>
<protein>
    <recommendedName>
        <fullName evidence="5">Nucleophosmin</fullName>
    </recommendedName>
</protein>
<dbReference type="PANTHER" id="PTHR22747">
    <property type="entry name" value="NUCLEOPLASMIN"/>
    <property type="match status" value="1"/>
</dbReference>
<evidence type="ECO:0000259" key="13">
    <source>
        <dbReference type="Pfam" id="PF16276"/>
    </source>
</evidence>
<evidence type="ECO:0000256" key="1">
    <source>
        <dbReference type="ARBA" id="ARBA00004496"/>
    </source>
</evidence>
<dbReference type="InterPro" id="IPR024057">
    <property type="entry name" value="Nucleoplasmin_core_dom"/>
</dbReference>
<dbReference type="GO" id="GO:0010824">
    <property type="term" value="P:regulation of centrosome duplication"/>
    <property type="evidence" value="ECO:0007669"/>
    <property type="project" value="TreeGrafter"/>
</dbReference>
<evidence type="ECO:0000256" key="9">
    <source>
        <dbReference type="ARBA" id="ARBA00023186"/>
    </source>
</evidence>
<dbReference type="PANTHER" id="PTHR22747:SF28">
    <property type="entry name" value="NUCLEOPHOSMIN"/>
    <property type="match status" value="1"/>
</dbReference>
<feature type="region of interest" description="Disordered" evidence="11">
    <location>
        <begin position="157"/>
        <end position="178"/>
    </location>
</feature>
<dbReference type="FunFam" id="1.10.10.2100:FF:000001">
    <property type="entry name" value="Nucleophosmin 1"/>
    <property type="match status" value="1"/>
</dbReference>
<evidence type="ECO:0000256" key="3">
    <source>
        <dbReference type="ARBA" id="ARBA00004642"/>
    </source>
</evidence>
<sequence>MKEEDEEEESEKRKLMDELTIRRPFGFGHRKCQSQMISASRKKERRKRAWLSKGCELVGNQEHEVIFHDDENEHQLSIRTVCVDAGAKDELHIVEVEGLDSDGNTIKAVIASLKPSLQPMVSLGGFEMAPPVTFRLKKGSGPVHISGQHLVALCEDMSSDEEDEEESENSKPQMKRPAPARADSIQLKVCCACVCACVCARVCVPPLNICLFQKKAKLAEEDEDDLEDEYKLTGKTPTSQNGKPSKPAVQTPKQDSKETKGKPQTPGTPRPPLTIEEVKAKMNGFVEKGSSLPKVEAKFVNFVKNCFHIEDKKTVQDLWKWRQTIKDKK</sequence>
<evidence type="ECO:0000256" key="4">
    <source>
        <dbReference type="ARBA" id="ARBA00010744"/>
    </source>
</evidence>
<organism evidence="14 15">
    <name type="scientific">Polypterus senegalus</name>
    <name type="common">Senegal bichir</name>
    <dbReference type="NCBI Taxonomy" id="55291"/>
    <lineage>
        <taxon>Eukaryota</taxon>
        <taxon>Metazoa</taxon>
        <taxon>Chordata</taxon>
        <taxon>Craniata</taxon>
        <taxon>Vertebrata</taxon>
        <taxon>Euteleostomi</taxon>
        <taxon>Actinopterygii</taxon>
        <taxon>Polypteriformes</taxon>
        <taxon>Polypteridae</taxon>
        <taxon>Polypterus</taxon>
    </lineage>
</organism>
<keyword evidence="6" id="KW-0963">Cytoplasm</keyword>
<evidence type="ECO:0000256" key="8">
    <source>
        <dbReference type="ARBA" id="ARBA00022884"/>
    </source>
</evidence>
<evidence type="ECO:0000256" key="11">
    <source>
        <dbReference type="SAM" id="MobiDB-lite"/>
    </source>
</evidence>
<dbReference type="InterPro" id="IPR004301">
    <property type="entry name" value="Nucleoplasmin"/>
</dbReference>
<dbReference type="GO" id="GO:0006338">
    <property type="term" value="P:chromatin remodeling"/>
    <property type="evidence" value="ECO:0007669"/>
    <property type="project" value="TreeGrafter"/>
</dbReference>
<feature type="domain" description="Nucleophosmin C-terminal" evidence="13">
    <location>
        <begin position="276"/>
        <end position="324"/>
    </location>
</feature>
<keyword evidence="7" id="KW-0597">Phosphoprotein</keyword>